<dbReference type="Proteomes" id="UP001157006">
    <property type="component" value="Chromosome 6"/>
</dbReference>
<proteinExistence type="predicted"/>
<organism evidence="2 3">
    <name type="scientific">Vicia faba</name>
    <name type="common">Broad bean</name>
    <name type="synonym">Faba vulgaris</name>
    <dbReference type="NCBI Taxonomy" id="3906"/>
    <lineage>
        <taxon>Eukaryota</taxon>
        <taxon>Viridiplantae</taxon>
        <taxon>Streptophyta</taxon>
        <taxon>Embryophyta</taxon>
        <taxon>Tracheophyta</taxon>
        <taxon>Spermatophyta</taxon>
        <taxon>Magnoliopsida</taxon>
        <taxon>eudicotyledons</taxon>
        <taxon>Gunneridae</taxon>
        <taxon>Pentapetalae</taxon>
        <taxon>rosids</taxon>
        <taxon>fabids</taxon>
        <taxon>Fabales</taxon>
        <taxon>Fabaceae</taxon>
        <taxon>Papilionoideae</taxon>
        <taxon>50 kb inversion clade</taxon>
        <taxon>NPAAA clade</taxon>
        <taxon>Hologalegina</taxon>
        <taxon>IRL clade</taxon>
        <taxon>Fabeae</taxon>
        <taxon>Vicia</taxon>
    </lineage>
</organism>
<reference evidence="2 3" key="1">
    <citation type="submission" date="2023-01" db="EMBL/GenBank/DDBJ databases">
        <authorList>
            <person name="Kreplak J."/>
        </authorList>
    </citation>
    <scope>NUCLEOTIDE SEQUENCE [LARGE SCALE GENOMIC DNA]</scope>
</reference>
<dbReference type="AlphaFoldDB" id="A0AAV1BEP9"/>
<sequence length="145" mass="16629">MQVNIDGKLDFVIDNIIIDEDSEFEEVEYDDEDADEDGEIDGGEYDDEDADEDCEIDGGEYDDASSSGDVGRHRYWNIDRSDGKEMFDLQNDDVLKLQFGSLGIAYEFYCWFAKMNSFAVRKGQVVKEMEMLFNKHLCVTLKDLG</sequence>
<protein>
    <submittedName>
        <fullName evidence="2">Uncharacterized protein</fullName>
    </submittedName>
</protein>
<feature type="region of interest" description="Disordered" evidence="1">
    <location>
        <begin position="23"/>
        <end position="51"/>
    </location>
</feature>
<evidence type="ECO:0000313" key="3">
    <source>
        <dbReference type="Proteomes" id="UP001157006"/>
    </source>
</evidence>
<name>A0AAV1BEP9_VICFA</name>
<keyword evidence="3" id="KW-1185">Reference proteome</keyword>
<evidence type="ECO:0000313" key="2">
    <source>
        <dbReference type="EMBL" id="CAI8619397.1"/>
    </source>
</evidence>
<dbReference type="EMBL" id="OX451741">
    <property type="protein sequence ID" value="CAI8619397.1"/>
    <property type="molecule type" value="Genomic_DNA"/>
</dbReference>
<evidence type="ECO:0000256" key="1">
    <source>
        <dbReference type="SAM" id="MobiDB-lite"/>
    </source>
</evidence>
<accession>A0AAV1BEP9</accession>
<gene>
    <name evidence="2" type="ORF">VFH_VI168840</name>
</gene>